<proteinExistence type="predicted"/>
<protein>
    <submittedName>
        <fullName evidence="1">Uncharacterized protein</fullName>
    </submittedName>
</protein>
<dbReference type="Proteomes" id="UP000067711">
    <property type="component" value="Chromosome 1"/>
</dbReference>
<reference evidence="1 2" key="1">
    <citation type="submission" date="2015-12" db="EMBL/GenBank/DDBJ databases">
        <title>Diversity of Burkholderia near neighbor genomes.</title>
        <authorList>
            <person name="Sahl J."/>
            <person name="Wagner D."/>
            <person name="Keim P."/>
        </authorList>
    </citation>
    <scope>NUCLEOTIDE SEQUENCE [LARGE SCALE GENOMIC DNA]</scope>
    <source>
        <strain evidence="1 2">BDU8</strain>
    </source>
</reference>
<evidence type="ECO:0000313" key="2">
    <source>
        <dbReference type="Proteomes" id="UP000067711"/>
    </source>
</evidence>
<evidence type="ECO:0000313" key="1">
    <source>
        <dbReference type="EMBL" id="AOJ11287.1"/>
    </source>
</evidence>
<name>A0A1B4G5T9_9BURK</name>
<dbReference type="EMBL" id="CP013389">
    <property type="protein sequence ID" value="AOJ11287.1"/>
    <property type="molecule type" value="Genomic_DNA"/>
</dbReference>
<accession>A0A1B4G5T9</accession>
<sequence>MPKADAEVVEKRSTDDLLEEVLSIAREQLRRDNLRMEAMKASELHFHNMIPMMEHLASQAEKMRANGAVVAELVKLYADQPNGAHPKLAEIVSLAETVRPDMLEMMLTDETTIRSMREITEHMKNVSDNNRAAMQQILTPPLQPEGDS</sequence>
<dbReference type="AlphaFoldDB" id="A0A1B4G5T9"/>
<organism evidence="1 2">
    <name type="scientific">Burkholderia mayonis</name>
    <dbReference type="NCBI Taxonomy" id="1385591"/>
    <lineage>
        <taxon>Bacteria</taxon>
        <taxon>Pseudomonadati</taxon>
        <taxon>Pseudomonadota</taxon>
        <taxon>Betaproteobacteria</taxon>
        <taxon>Burkholderiales</taxon>
        <taxon>Burkholderiaceae</taxon>
        <taxon>Burkholderia</taxon>
        <taxon>pseudomallei group</taxon>
    </lineage>
</organism>
<gene>
    <name evidence="1" type="ORF">WS71_29830</name>
</gene>